<evidence type="ECO:0000313" key="3">
    <source>
        <dbReference type="EMBL" id="KNC28260.1"/>
    </source>
</evidence>
<accession>A0A0L0C7K1</accession>
<dbReference type="SUPFAM" id="SSF47413">
    <property type="entry name" value="lambda repressor-like DNA-binding domains"/>
    <property type="match status" value="1"/>
</dbReference>
<dbReference type="Proteomes" id="UP000037069">
    <property type="component" value="Unassembled WGS sequence"/>
</dbReference>
<evidence type="ECO:0000259" key="2">
    <source>
        <dbReference type="PROSITE" id="PS50943"/>
    </source>
</evidence>
<dbReference type="SMART" id="SM00530">
    <property type="entry name" value="HTH_XRE"/>
    <property type="match status" value="1"/>
</dbReference>
<dbReference type="PANTHER" id="PTHR46558">
    <property type="entry name" value="TRACRIPTIONAL REGULATORY PROTEIN-RELATED-RELATED"/>
    <property type="match status" value="1"/>
</dbReference>
<comment type="caution">
    <text evidence="3">The sequence shown here is derived from an EMBL/GenBank/DDBJ whole genome shotgun (WGS) entry which is preliminary data.</text>
</comment>
<dbReference type="InterPro" id="IPR001387">
    <property type="entry name" value="Cro/C1-type_HTH"/>
</dbReference>
<feature type="domain" description="HTH cro/C1-type" evidence="2">
    <location>
        <begin position="21"/>
        <end position="73"/>
    </location>
</feature>
<evidence type="ECO:0000256" key="1">
    <source>
        <dbReference type="ARBA" id="ARBA00023125"/>
    </source>
</evidence>
<sequence length="122" mass="14126">MDSIIDSQGTFWMSFSTRFLQLRKQHGLTQPQMADKISIHLTQVRRYESGEAQPSLDILKKIATTFNVTTDWLIFEEGEREPQDELKLKFEAVKGMTEDEQRSVKDILDAMILKHQAKQLLG</sequence>
<keyword evidence="4" id="KW-1185">Reference proteome</keyword>
<reference evidence="3 4" key="1">
    <citation type="journal article" date="2015" name="Nat. Commun.">
        <title>Lucilia cuprina genome unlocks parasitic fly biology to underpin future interventions.</title>
        <authorList>
            <person name="Anstead C.A."/>
            <person name="Korhonen P.K."/>
            <person name="Young N.D."/>
            <person name="Hall R.S."/>
            <person name="Jex A.R."/>
            <person name="Murali S.C."/>
            <person name="Hughes D.S."/>
            <person name="Lee S.F."/>
            <person name="Perry T."/>
            <person name="Stroehlein A.J."/>
            <person name="Ansell B.R."/>
            <person name="Breugelmans B."/>
            <person name="Hofmann A."/>
            <person name="Qu J."/>
            <person name="Dugan S."/>
            <person name="Lee S.L."/>
            <person name="Chao H."/>
            <person name="Dinh H."/>
            <person name="Han Y."/>
            <person name="Doddapaneni H.V."/>
            <person name="Worley K.C."/>
            <person name="Muzny D.M."/>
            <person name="Ioannidis P."/>
            <person name="Waterhouse R.M."/>
            <person name="Zdobnov E.M."/>
            <person name="James P.J."/>
            <person name="Bagnall N.H."/>
            <person name="Kotze A.C."/>
            <person name="Gibbs R.A."/>
            <person name="Richards S."/>
            <person name="Batterham P."/>
            <person name="Gasser R.B."/>
        </authorList>
    </citation>
    <scope>NUCLEOTIDE SEQUENCE [LARGE SCALE GENOMIC DNA]</scope>
    <source>
        <strain evidence="3 4">LS</strain>
        <tissue evidence="3">Full body</tissue>
    </source>
</reference>
<dbReference type="PANTHER" id="PTHR46558:SF11">
    <property type="entry name" value="HTH-TYPE TRANSCRIPTIONAL REGULATOR XRE"/>
    <property type="match status" value="1"/>
</dbReference>
<dbReference type="PROSITE" id="PS50943">
    <property type="entry name" value="HTH_CROC1"/>
    <property type="match status" value="1"/>
</dbReference>
<dbReference type="GO" id="GO:0003677">
    <property type="term" value="F:DNA binding"/>
    <property type="evidence" value="ECO:0007669"/>
    <property type="project" value="UniProtKB-KW"/>
</dbReference>
<dbReference type="GO" id="GO:0006357">
    <property type="term" value="P:regulation of transcription by RNA polymerase II"/>
    <property type="evidence" value="ECO:0007669"/>
    <property type="project" value="UniProtKB-ARBA"/>
</dbReference>
<dbReference type="CDD" id="cd00093">
    <property type="entry name" value="HTH_XRE"/>
    <property type="match status" value="1"/>
</dbReference>
<keyword evidence="1" id="KW-0238">DNA-binding</keyword>
<dbReference type="InterPro" id="IPR010982">
    <property type="entry name" value="Lambda_DNA-bd_dom_sf"/>
</dbReference>
<name>A0A0L0C7K1_LUCCU</name>
<protein>
    <recommendedName>
        <fullName evidence="2">HTH cro/C1-type domain-containing protein</fullName>
    </recommendedName>
</protein>
<dbReference type="EMBL" id="JRES01000805">
    <property type="protein sequence ID" value="KNC28260.1"/>
    <property type="molecule type" value="Genomic_DNA"/>
</dbReference>
<dbReference type="Pfam" id="PF01381">
    <property type="entry name" value="HTH_3"/>
    <property type="match status" value="1"/>
</dbReference>
<gene>
    <name evidence="3" type="ORF">FF38_03892</name>
</gene>
<dbReference type="Gene3D" id="1.10.260.40">
    <property type="entry name" value="lambda repressor-like DNA-binding domains"/>
    <property type="match status" value="1"/>
</dbReference>
<dbReference type="AlphaFoldDB" id="A0A0L0C7K1"/>
<dbReference type="InterPro" id="IPR049639">
    <property type="entry name" value="RstR"/>
</dbReference>
<dbReference type="NCBIfam" id="NF041951">
    <property type="entry name" value="phage_RstR"/>
    <property type="match status" value="1"/>
</dbReference>
<organism evidence="3 4">
    <name type="scientific">Lucilia cuprina</name>
    <name type="common">Green bottle fly</name>
    <name type="synonym">Australian sheep blowfly</name>
    <dbReference type="NCBI Taxonomy" id="7375"/>
    <lineage>
        <taxon>Eukaryota</taxon>
        <taxon>Metazoa</taxon>
        <taxon>Ecdysozoa</taxon>
        <taxon>Arthropoda</taxon>
        <taxon>Hexapoda</taxon>
        <taxon>Insecta</taxon>
        <taxon>Pterygota</taxon>
        <taxon>Neoptera</taxon>
        <taxon>Endopterygota</taxon>
        <taxon>Diptera</taxon>
        <taxon>Brachycera</taxon>
        <taxon>Muscomorpha</taxon>
        <taxon>Oestroidea</taxon>
        <taxon>Calliphoridae</taxon>
        <taxon>Luciliinae</taxon>
        <taxon>Lucilia</taxon>
    </lineage>
</organism>
<proteinExistence type="predicted"/>
<evidence type="ECO:0000313" key="4">
    <source>
        <dbReference type="Proteomes" id="UP000037069"/>
    </source>
</evidence>